<sequence>MSSQTKKRKLAMETDHRTFMSSLKEAFPDTTRFQRIGTQPLASSDALSAIERDIADVENLLQETINTFHGSLVHLRSRRNNAVTVNILPDEILCAVFETANDQGFDHKTTLAISHTCARWRSVSLADASFWSCIDMNAIPLKLAKLYLEQNTIIPRSLVFICDGYEDPVLEKAKLCADITVFARELVLCTRIPISWLAPPSEAPFLEIFTLDGINIRNSGPIISDPFASYPRLHSLTLREVLLPKHSSAYRGLRELSIEVCTTASEKFNFFSLLSASPDLQVLNLSIREMDNVFENLAENEWLKLTQLRSLSLVLPIVEINEVLSSLEIPPGCRMDLRVPPTCMTTEKASLIDFFPVDPRFLSRLQDSYKLCIKSRYSQAIIYKSESPRSFPESLPRVESLPFITLSSVGNIFDSTSIIGLLQLLSSLQDLELGSCSAYSASDIIIFMKLVPALRRLRIDWCPIELYKTLTTLVEYSPTPFLPRLSHIVLCHSKINTSLTALCRSLEKQLCSIQLVGCRFETMTEEERILGELQGLDILEVMSSNATYRKRL</sequence>
<dbReference type="Gene3D" id="1.20.1280.50">
    <property type="match status" value="1"/>
</dbReference>
<accession>A0ABP1D6G0</accession>
<evidence type="ECO:0008006" key="3">
    <source>
        <dbReference type="Google" id="ProtNLM"/>
    </source>
</evidence>
<gene>
    <name evidence="1" type="ORF">GFSPODELE1_LOCUS4589</name>
</gene>
<organism evidence="1 2">
    <name type="scientific">Somion occarium</name>
    <dbReference type="NCBI Taxonomy" id="3059160"/>
    <lineage>
        <taxon>Eukaryota</taxon>
        <taxon>Fungi</taxon>
        <taxon>Dikarya</taxon>
        <taxon>Basidiomycota</taxon>
        <taxon>Agaricomycotina</taxon>
        <taxon>Agaricomycetes</taxon>
        <taxon>Polyporales</taxon>
        <taxon>Cerrenaceae</taxon>
        <taxon>Somion</taxon>
    </lineage>
</organism>
<proteinExistence type="predicted"/>
<dbReference type="SUPFAM" id="SSF81383">
    <property type="entry name" value="F-box domain"/>
    <property type="match status" value="1"/>
</dbReference>
<evidence type="ECO:0000313" key="2">
    <source>
        <dbReference type="Proteomes" id="UP001497453"/>
    </source>
</evidence>
<dbReference type="EMBL" id="OZ037946">
    <property type="protein sequence ID" value="CAL1703460.1"/>
    <property type="molecule type" value="Genomic_DNA"/>
</dbReference>
<name>A0ABP1D6G0_9APHY</name>
<protein>
    <recommendedName>
        <fullName evidence="3">F-box domain-containing protein</fullName>
    </recommendedName>
</protein>
<keyword evidence="2" id="KW-1185">Reference proteome</keyword>
<reference evidence="2" key="1">
    <citation type="submission" date="2024-04" db="EMBL/GenBank/DDBJ databases">
        <authorList>
            <person name="Shaw F."/>
            <person name="Minotto A."/>
        </authorList>
    </citation>
    <scope>NUCLEOTIDE SEQUENCE [LARGE SCALE GENOMIC DNA]</scope>
</reference>
<evidence type="ECO:0000313" key="1">
    <source>
        <dbReference type="EMBL" id="CAL1703460.1"/>
    </source>
</evidence>
<dbReference type="InterPro" id="IPR032675">
    <property type="entry name" value="LRR_dom_sf"/>
</dbReference>
<dbReference type="SUPFAM" id="SSF52047">
    <property type="entry name" value="RNI-like"/>
    <property type="match status" value="1"/>
</dbReference>
<dbReference type="Proteomes" id="UP001497453">
    <property type="component" value="Chromosome 3"/>
</dbReference>
<dbReference type="Gene3D" id="3.80.10.10">
    <property type="entry name" value="Ribonuclease Inhibitor"/>
    <property type="match status" value="1"/>
</dbReference>
<dbReference type="InterPro" id="IPR036047">
    <property type="entry name" value="F-box-like_dom_sf"/>
</dbReference>